<dbReference type="InterPro" id="IPR014044">
    <property type="entry name" value="CAP_dom"/>
</dbReference>
<evidence type="ECO:0000256" key="2">
    <source>
        <dbReference type="SAM" id="MobiDB-lite"/>
    </source>
</evidence>
<feature type="chain" id="PRO_5026865967" description="SCP domain-containing protein" evidence="3">
    <location>
        <begin position="29"/>
        <end position="442"/>
    </location>
</feature>
<dbReference type="SUPFAM" id="SSF49265">
    <property type="entry name" value="Fibronectin type III"/>
    <property type="match status" value="1"/>
</dbReference>
<dbReference type="AlphaFoldDB" id="A0A6N7IY65"/>
<keyword evidence="1" id="KW-0175">Coiled coil</keyword>
<evidence type="ECO:0000313" key="5">
    <source>
        <dbReference type="EMBL" id="MQN01294.1"/>
    </source>
</evidence>
<dbReference type="Proteomes" id="UP000460257">
    <property type="component" value="Unassembled WGS sequence"/>
</dbReference>
<sequence length="442" mass="49375">MKNIVRKILICMTSATLGLSLLPSAALASELPSDTAVTEQPSAPTDQASSNATKPSDNKDSKPQISAAEAKYNSAKKAYNSAKSARSKAKAALTKANSSLSKEKKAVKNKKKYAARYFVDSLIKDKKYRFDAQYNRARKDKDGNKISKYFGKNSKDKVLLAYNKTNFSNTIRMLKKCNNLRKSEGVKALKVDPELMVLSSISAYISRSYTTGHAFVTDNNASMFVVGENLAWGYSDPFKGWYDEEKKAYKKNKDRYAAGHYFNIKEKSYTVTGFAMANPDNSWLVSEQSFSFDDEGSKNAMSVGDFEKAYNKYLKSGINSQLNKAKKAQASASKAYKKASSKYNSARDALLKLSQPKLSGKAGKKSVTLTWTKVTGATNYNIYRAASQKGKYKKIATVKSAKYVNKKLRSGKKYFYKVRGYRKVSRKNIYSKYSTVKNFKVR</sequence>
<dbReference type="EMBL" id="VOGC01000004">
    <property type="protein sequence ID" value="MQN01294.1"/>
    <property type="molecule type" value="Genomic_DNA"/>
</dbReference>
<evidence type="ECO:0000256" key="1">
    <source>
        <dbReference type="SAM" id="Coils"/>
    </source>
</evidence>
<dbReference type="InterPro" id="IPR035940">
    <property type="entry name" value="CAP_sf"/>
</dbReference>
<evidence type="ECO:0000256" key="3">
    <source>
        <dbReference type="SAM" id="SignalP"/>
    </source>
</evidence>
<proteinExistence type="predicted"/>
<reference evidence="5" key="1">
    <citation type="journal article" date="2020" name="Appl. Environ. Microbiol.">
        <title>Medium-Chain Fatty Acid Synthesis by 'Candidatus Weimeria bifida' gen. nov., sp. nov., and 'Candidatus Pseudoramibacter fermentans' sp. nov.</title>
        <authorList>
            <person name="Scarborough M.J."/>
            <person name="Myers K.S."/>
            <person name="Donohue T.J."/>
            <person name="Noguera D.R."/>
        </authorList>
    </citation>
    <scope>NUCLEOTIDE SEQUENCE</scope>
    <source>
        <strain evidence="5">LCO1.1</strain>
    </source>
</reference>
<organism evidence="5 6">
    <name type="scientific">Candidatus Weimeria bifida</name>
    <dbReference type="NCBI Taxonomy" id="2599074"/>
    <lineage>
        <taxon>Bacteria</taxon>
        <taxon>Bacillati</taxon>
        <taxon>Bacillota</taxon>
        <taxon>Clostridia</taxon>
        <taxon>Lachnospirales</taxon>
        <taxon>Lachnospiraceae</taxon>
        <taxon>Candidatus Weimeria</taxon>
    </lineage>
</organism>
<feature type="region of interest" description="Disordered" evidence="2">
    <location>
        <begin position="33"/>
        <end position="64"/>
    </location>
</feature>
<dbReference type="Pfam" id="PF00188">
    <property type="entry name" value="CAP"/>
    <property type="match status" value="1"/>
</dbReference>
<feature type="compositionally biased region" description="Polar residues" evidence="2">
    <location>
        <begin position="35"/>
        <end position="55"/>
    </location>
</feature>
<name>A0A6N7IY65_9FIRM</name>
<dbReference type="InterPro" id="IPR013783">
    <property type="entry name" value="Ig-like_fold"/>
</dbReference>
<feature type="coiled-coil region" evidence="1">
    <location>
        <begin position="65"/>
        <end position="110"/>
    </location>
</feature>
<dbReference type="InterPro" id="IPR036116">
    <property type="entry name" value="FN3_sf"/>
</dbReference>
<dbReference type="Gene3D" id="3.40.33.10">
    <property type="entry name" value="CAP"/>
    <property type="match status" value="1"/>
</dbReference>
<comment type="caution">
    <text evidence="5">The sequence shown here is derived from an EMBL/GenBank/DDBJ whole genome shotgun (WGS) entry which is preliminary data.</text>
</comment>
<protein>
    <recommendedName>
        <fullName evidence="4">SCP domain-containing protein</fullName>
    </recommendedName>
</protein>
<feature type="domain" description="SCP" evidence="4">
    <location>
        <begin position="175"/>
        <end position="282"/>
    </location>
</feature>
<keyword evidence="3" id="KW-0732">Signal</keyword>
<dbReference type="SUPFAM" id="SSF55797">
    <property type="entry name" value="PR-1-like"/>
    <property type="match status" value="1"/>
</dbReference>
<evidence type="ECO:0000313" key="6">
    <source>
        <dbReference type="Proteomes" id="UP000460257"/>
    </source>
</evidence>
<dbReference type="Gene3D" id="2.60.40.10">
    <property type="entry name" value="Immunoglobulins"/>
    <property type="match status" value="1"/>
</dbReference>
<accession>A0A6N7IY65</accession>
<feature type="signal peptide" evidence="3">
    <location>
        <begin position="1"/>
        <end position="28"/>
    </location>
</feature>
<keyword evidence="6" id="KW-1185">Reference proteome</keyword>
<gene>
    <name evidence="5" type="ORF">FRC54_05020</name>
</gene>
<evidence type="ECO:0000259" key="4">
    <source>
        <dbReference type="Pfam" id="PF00188"/>
    </source>
</evidence>